<gene>
    <name evidence="2" type="ORF">NDU88_002561</name>
</gene>
<reference evidence="2" key="1">
    <citation type="journal article" date="2022" name="bioRxiv">
        <title>Sequencing and chromosome-scale assembly of the giantPleurodeles waltlgenome.</title>
        <authorList>
            <person name="Brown T."/>
            <person name="Elewa A."/>
            <person name="Iarovenko S."/>
            <person name="Subramanian E."/>
            <person name="Araus A.J."/>
            <person name="Petzold A."/>
            <person name="Susuki M."/>
            <person name="Suzuki K.-i.T."/>
            <person name="Hayashi T."/>
            <person name="Toyoda A."/>
            <person name="Oliveira C."/>
            <person name="Osipova E."/>
            <person name="Leigh N.D."/>
            <person name="Simon A."/>
            <person name="Yun M.H."/>
        </authorList>
    </citation>
    <scope>NUCLEOTIDE SEQUENCE</scope>
    <source>
        <strain evidence="2">20211129_DDA</strain>
        <tissue evidence="2">Liver</tissue>
    </source>
</reference>
<dbReference type="EMBL" id="JANPWB010000001">
    <property type="protein sequence ID" value="KAJ1214951.1"/>
    <property type="molecule type" value="Genomic_DNA"/>
</dbReference>
<feature type="compositionally biased region" description="Polar residues" evidence="1">
    <location>
        <begin position="107"/>
        <end position="117"/>
    </location>
</feature>
<feature type="compositionally biased region" description="Basic residues" evidence="1">
    <location>
        <begin position="135"/>
        <end position="152"/>
    </location>
</feature>
<accession>A0AAV7WQJ8</accession>
<proteinExistence type="predicted"/>
<name>A0AAV7WQJ8_PLEWA</name>
<comment type="caution">
    <text evidence="2">The sequence shown here is derived from an EMBL/GenBank/DDBJ whole genome shotgun (WGS) entry which is preliminary data.</text>
</comment>
<dbReference type="AlphaFoldDB" id="A0AAV7WQJ8"/>
<evidence type="ECO:0000313" key="3">
    <source>
        <dbReference type="Proteomes" id="UP001066276"/>
    </source>
</evidence>
<evidence type="ECO:0000256" key="1">
    <source>
        <dbReference type="SAM" id="MobiDB-lite"/>
    </source>
</evidence>
<dbReference type="Proteomes" id="UP001066276">
    <property type="component" value="Chromosome 1_1"/>
</dbReference>
<protein>
    <submittedName>
        <fullName evidence="2">Uncharacterized protein</fullName>
    </submittedName>
</protein>
<keyword evidence="3" id="KW-1185">Reference proteome</keyword>
<sequence length="262" mass="28272">MHTSQVSARWARRGPLAHVTQKVGVAARAAPTLISYASQGKTVLIQIRIQQVSSTTSRSAPKRLQTNVDPLFSNLQNYNGWPGGQQGATSIQGASQAACLRLKYNAAQQHEQPQRSAQGRPRRRLSQASAMRDRAKTRRQPRVSRQHRRRATVHLSRLQGRSRPRDRTELPGVRKQCRAHQSTRFRHAPEVDVLLCVTVVSGGTRPLCAPPAMSASLATSRKAAAGGPTGDGTVFTESAASPTAAIETAGAPDVQLGGVQDE</sequence>
<feature type="region of interest" description="Disordered" evidence="1">
    <location>
        <begin position="222"/>
        <end position="262"/>
    </location>
</feature>
<evidence type="ECO:0000313" key="2">
    <source>
        <dbReference type="EMBL" id="KAJ1214951.1"/>
    </source>
</evidence>
<organism evidence="2 3">
    <name type="scientific">Pleurodeles waltl</name>
    <name type="common">Iberian ribbed newt</name>
    <dbReference type="NCBI Taxonomy" id="8319"/>
    <lineage>
        <taxon>Eukaryota</taxon>
        <taxon>Metazoa</taxon>
        <taxon>Chordata</taxon>
        <taxon>Craniata</taxon>
        <taxon>Vertebrata</taxon>
        <taxon>Euteleostomi</taxon>
        <taxon>Amphibia</taxon>
        <taxon>Batrachia</taxon>
        <taxon>Caudata</taxon>
        <taxon>Salamandroidea</taxon>
        <taxon>Salamandridae</taxon>
        <taxon>Pleurodelinae</taxon>
        <taxon>Pleurodeles</taxon>
    </lineage>
</organism>
<feature type="region of interest" description="Disordered" evidence="1">
    <location>
        <begin position="107"/>
        <end position="175"/>
    </location>
</feature>